<dbReference type="Gene3D" id="3.30.1960.10">
    <property type="entry name" value="tRNA wybutosine-synthesizing-like"/>
    <property type="match status" value="1"/>
</dbReference>
<keyword evidence="10" id="KW-1185">Reference proteome</keyword>
<protein>
    <recommendedName>
        <fullName evidence="6 7">tRNA(Phe) 7-((3-amino-3-carboxypropyl)-4-demethylwyosine(37)-N(4))-methyltransferase</fullName>
        <ecNumber evidence="7">2.1.1.282</ecNumber>
    </recommendedName>
    <alternativeName>
        <fullName evidence="7">tRNA wyosine derivatives biosynthesis protein Taw3</fullName>
    </alternativeName>
</protein>
<accession>L0AA04</accession>
<dbReference type="OrthoDB" id="19299at2157"/>
<dbReference type="EMBL" id="CP003378">
    <property type="protein sequence ID" value="AFZ70254.1"/>
    <property type="molecule type" value="Genomic_DNA"/>
</dbReference>
<keyword evidence="2 7" id="KW-0489">Methyltransferase</keyword>
<evidence type="ECO:0000256" key="3">
    <source>
        <dbReference type="ARBA" id="ARBA00022679"/>
    </source>
</evidence>
<organism evidence="9 10">
    <name type="scientific">Caldisphaera lagunensis (strain DSM 15908 / JCM 11604 / ANMR 0165 / IC-154)</name>
    <dbReference type="NCBI Taxonomy" id="1056495"/>
    <lineage>
        <taxon>Archaea</taxon>
        <taxon>Thermoproteota</taxon>
        <taxon>Thermoprotei</taxon>
        <taxon>Acidilobales</taxon>
        <taxon>Caldisphaeraceae</taxon>
        <taxon>Caldisphaera</taxon>
    </lineage>
</organism>
<keyword evidence="3 7" id="KW-0808">Transferase</keyword>
<evidence type="ECO:0000256" key="2">
    <source>
        <dbReference type="ARBA" id="ARBA00022603"/>
    </source>
</evidence>
<evidence type="ECO:0000256" key="1">
    <source>
        <dbReference type="ARBA" id="ARBA00008569"/>
    </source>
</evidence>
<comment type="catalytic activity">
    <reaction evidence="7">
        <text>4-demethyl-7-[(3S)-3-amino-3-carboxypropyl]wyosine(37) in tRNA(Phe) + S-adenosyl-L-methionine = 7-[(3S)-3-amino-3-carboxypropyl]wyosine(37) in tRNA(Phe) + S-adenosyl-L-homocysteine + H(+)</text>
        <dbReference type="Rhea" id="RHEA:36635"/>
        <dbReference type="Rhea" id="RHEA-COMP:10378"/>
        <dbReference type="Rhea" id="RHEA-COMP:10379"/>
        <dbReference type="ChEBI" id="CHEBI:15378"/>
        <dbReference type="ChEBI" id="CHEBI:57856"/>
        <dbReference type="ChEBI" id="CHEBI:59789"/>
        <dbReference type="ChEBI" id="CHEBI:73543"/>
        <dbReference type="ChEBI" id="CHEBI:73550"/>
        <dbReference type="EC" id="2.1.1.282"/>
    </reaction>
</comment>
<dbReference type="InterPro" id="IPR036602">
    <property type="entry name" value="tRNA_yW-synthesising-like_sf"/>
</dbReference>
<dbReference type="InParanoid" id="L0AA04"/>
<name>L0AA04_CALLD</name>
<dbReference type="KEGG" id="clg:Calag_0488"/>
<reference evidence="10" key="1">
    <citation type="submission" date="2012-03" db="EMBL/GenBank/DDBJ databases">
        <title>Complete genome of Caldisphaera lagunensis DSM 15908.</title>
        <authorList>
            <person name="Lucas S."/>
            <person name="Copeland A."/>
            <person name="Lapidus A."/>
            <person name="Glavina del Rio T."/>
            <person name="Dalin E."/>
            <person name="Tice H."/>
            <person name="Bruce D."/>
            <person name="Goodwin L."/>
            <person name="Pitluck S."/>
            <person name="Peters L."/>
            <person name="Mikhailova N."/>
            <person name="Teshima H."/>
            <person name="Kyrpides N."/>
            <person name="Mavromatis K."/>
            <person name="Ivanova N."/>
            <person name="Brettin T."/>
            <person name="Detter J.C."/>
            <person name="Han C."/>
            <person name="Larimer F."/>
            <person name="Land M."/>
            <person name="Hauser L."/>
            <person name="Markowitz V."/>
            <person name="Cheng J.-F."/>
            <person name="Hugenholtz P."/>
            <person name="Woyke T."/>
            <person name="Wu D."/>
            <person name="Spring S."/>
            <person name="Schroeder M."/>
            <person name="Brambilla E."/>
            <person name="Klenk H.-P."/>
            <person name="Eisen J.A."/>
        </authorList>
    </citation>
    <scope>NUCLEOTIDE SEQUENCE [LARGE SCALE GENOMIC DNA]</scope>
    <source>
        <strain evidence="10">DSM 15908 / JCM 11604 / IC-154</strain>
    </source>
</reference>
<dbReference type="GO" id="GO:0030488">
    <property type="term" value="P:tRNA methylation"/>
    <property type="evidence" value="ECO:0007669"/>
    <property type="project" value="InterPro"/>
</dbReference>
<dbReference type="STRING" id="1056495.Calag_0488"/>
<keyword evidence="4 7" id="KW-0949">S-adenosyl-L-methionine</keyword>
<keyword evidence="5 7" id="KW-0819">tRNA processing</keyword>
<evidence type="ECO:0000313" key="10">
    <source>
        <dbReference type="Proteomes" id="UP000010469"/>
    </source>
</evidence>
<dbReference type="eggNOG" id="arCOG04156">
    <property type="taxonomic scope" value="Archaea"/>
</dbReference>
<dbReference type="Pfam" id="PF02676">
    <property type="entry name" value="TYW3"/>
    <property type="match status" value="1"/>
</dbReference>
<proteinExistence type="inferred from homology"/>
<dbReference type="RefSeq" id="WP_015232152.1">
    <property type="nucleotide sequence ID" value="NC_019791.1"/>
</dbReference>
<dbReference type="GO" id="GO:0008175">
    <property type="term" value="F:tRNA methyltransferase activity"/>
    <property type="evidence" value="ECO:0007669"/>
    <property type="project" value="InterPro"/>
</dbReference>
<dbReference type="InterPro" id="IPR022908">
    <property type="entry name" value="Taw3"/>
</dbReference>
<sequence length="188" mass="21510">MSISKKIEDILRQERIIGYLDPNAENYILALNNENFSTSSSCIGRITIIEGDWPWERDRSRVVYKTHNHLSIYELANVLSRPFDNLWLKITGPIIHLRTEKINCALNILNIARTSGFKHSGIISSSDNIFTVELMSAVEITQPLKINNTFIFNINSLSNIINKSNKALDEGHRRLEKLTNLIKKNLTC</sequence>
<evidence type="ECO:0000256" key="5">
    <source>
        <dbReference type="ARBA" id="ARBA00022694"/>
    </source>
</evidence>
<dbReference type="GeneID" id="14211748"/>
<dbReference type="HOGENOM" id="CLU_047426_2_1_2"/>
<dbReference type="AlphaFoldDB" id="L0AA04"/>
<dbReference type="InterPro" id="IPR003827">
    <property type="entry name" value="tRNA_yW-synthesising"/>
</dbReference>
<evidence type="ECO:0000256" key="7">
    <source>
        <dbReference type="HAMAP-Rule" id="MF_00266"/>
    </source>
</evidence>
<feature type="domain" description="tRNA wybutosine-synthesizing protein" evidence="8">
    <location>
        <begin position="12"/>
        <end position="183"/>
    </location>
</feature>
<dbReference type="HAMAP" id="MF_00266">
    <property type="entry name" value="TYW3_archaea"/>
    <property type="match status" value="1"/>
</dbReference>
<dbReference type="PANTHER" id="PTHR48418">
    <property type="entry name" value="TRNA WYBUTOSINE-SYNTHESIZING PROTEIN 3"/>
    <property type="match status" value="1"/>
</dbReference>
<dbReference type="FunCoup" id="L0AA04">
    <property type="interactions" value="58"/>
</dbReference>
<dbReference type="PANTHER" id="PTHR48418:SF1">
    <property type="entry name" value="TRNA WYBUTOSINE-SYNTHESIZING PROTEIN 3"/>
    <property type="match status" value="1"/>
</dbReference>
<evidence type="ECO:0000256" key="4">
    <source>
        <dbReference type="ARBA" id="ARBA00022691"/>
    </source>
</evidence>
<comment type="function">
    <text evidence="7">S-adenosyl-L-methionine-dependent methyltransferase that acts as a component of the wyosine derivatives biosynthesis pathway. Probably methylates N-4 position of wybutosine-86 to produce wybutosine-72.</text>
</comment>
<comment type="similarity">
    <text evidence="1 7">Belongs to the TYW3 family.</text>
</comment>
<gene>
    <name evidence="7" type="primary">taw3</name>
    <name evidence="9" type="ordered locus">Calag_0488</name>
</gene>
<evidence type="ECO:0000313" key="9">
    <source>
        <dbReference type="EMBL" id="AFZ70254.1"/>
    </source>
</evidence>
<dbReference type="Proteomes" id="UP000010469">
    <property type="component" value="Chromosome"/>
</dbReference>
<evidence type="ECO:0000256" key="6">
    <source>
        <dbReference type="ARBA" id="ARBA00030554"/>
    </source>
</evidence>
<dbReference type="GO" id="GO:0031591">
    <property type="term" value="P:wybutosine biosynthetic process"/>
    <property type="evidence" value="ECO:0007669"/>
    <property type="project" value="InterPro"/>
</dbReference>
<evidence type="ECO:0000259" key="8">
    <source>
        <dbReference type="Pfam" id="PF02676"/>
    </source>
</evidence>
<dbReference type="SUPFAM" id="SSF111278">
    <property type="entry name" value="SSo0622-like"/>
    <property type="match status" value="1"/>
</dbReference>
<dbReference type="EC" id="2.1.1.282" evidence="7"/>